<evidence type="ECO:0000313" key="2">
    <source>
        <dbReference type="EMBL" id="GMI15850.1"/>
    </source>
</evidence>
<organism evidence="2 3">
    <name type="scientific">Triparma laevis f. longispina</name>
    <dbReference type="NCBI Taxonomy" id="1714387"/>
    <lineage>
        <taxon>Eukaryota</taxon>
        <taxon>Sar</taxon>
        <taxon>Stramenopiles</taxon>
        <taxon>Ochrophyta</taxon>
        <taxon>Bolidophyceae</taxon>
        <taxon>Parmales</taxon>
        <taxon>Triparmaceae</taxon>
        <taxon>Triparma</taxon>
    </lineage>
</organism>
<evidence type="ECO:0000313" key="3">
    <source>
        <dbReference type="Proteomes" id="UP001165122"/>
    </source>
</evidence>
<gene>
    <name evidence="2" type="ORF">TrLO_g12080</name>
</gene>
<keyword evidence="3" id="KW-1185">Reference proteome</keyword>
<dbReference type="EMBL" id="BRXW01000239">
    <property type="protein sequence ID" value="GMI15850.1"/>
    <property type="molecule type" value="Genomic_DNA"/>
</dbReference>
<feature type="region of interest" description="Disordered" evidence="1">
    <location>
        <begin position="279"/>
        <end position="304"/>
    </location>
</feature>
<dbReference type="Proteomes" id="UP001165122">
    <property type="component" value="Unassembled WGS sequence"/>
</dbReference>
<protein>
    <submittedName>
        <fullName evidence="2">Uncharacterized protein</fullName>
    </submittedName>
</protein>
<evidence type="ECO:0000256" key="1">
    <source>
        <dbReference type="SAM" id="MobiDB-lite"/>
    </source>
</evidence>
<comment type="caution">
    <text evidence="2">The sequence shown here is derived from an EMBL/GenBank/DDBJ whole genome shotgun (WGS) entry which is preliminary data.</text>
</comment>
<reference evidence="3" key="1">
    <citation type="journal article" date="2023" name="Commun. Biol.">
        <title>Genome analysis of Parmales, the sister group of diatoms, reveals the evolutionary specialization of diatoms from phago-mixotrophs to photoautotrophs.</title>
        <authorList>
            <person name="Ban H."/>
            <person name="Sato S."/>
            <person name="Yoshikawa S."/>
            <person name="Yamada K."/>
            <person name="Nakamura Y."/>
            <person name="Ichinomiya M."/>
            <person name="Sato N."/>
            <person name="Blanc-Mathieu R."/>
            <person name="Endo H."/>
            <person name="Kuwata A."/>
            <person name="Ogata H."/>
        </authorList>
    </citation>
    <scope>NUCLEOTIDE SEQUENCE [LARGE SCALE GENOMIC DNA]</scope>
    <source>
        <strain evidence="3">NIES 3700</strain>
    </source>
</reference>
<dbReference type="AlphaFoldDB" id="A0A9W7FPR2"/>
<sequence>MGDNTPDKLLYSLAEVASHSPPVIEMFLKECKSIGDDREHTRNKMADFLCFVELKVLEAGSPERGKVDPVISVNTDGTKLSLARMNSSSNISSVGRIRERPSRLTLMGGMKIVPVQDEKSMAASCLNTSDAVAFIEDFNADLEFENEKVIQMDNIIKTYTSEENAITTSGLALMNGIKMKGAIPFKEYRTSFSTTKYLRGFFNSKLGDIYCKTMYTISAVYAGWGEEVIEPWTLGGWERWEKERPTWFTDNWVEHVPNNFVQYDRRVKYRKTRGRVEDVGKRRGSSVGAKELLEGGREEEEEER</sequence>
<name>A0A9W7FPR2_9STRA</name>
<proteinExistence type="predicted"/>
<accession>A0A9W7FPR2</accession>